<dbReference type="InterPro" id="IPR002035">
    <property type="entry name" value="VWF_A"/>
</dbReference>
<dbReference type="GO" id="GO:0005544">
    <property type="term" value="F:calcium-dependent phospholipid binding"/>
    <property type="evidence" value="ECO:0007669"/>
    <property type="project" value="InterPro"/>
</dbReference>
<dbReference type="Pfam" id="PF07002">
    <property type="entry name" value="Copine"/>
    <property type="match status" value="1"/>
</dbReference>
<dbReference type="WBParaSite" id="SPAL_0000835800.1">
    <property type="protein sequence ID" value="SPAL_0000835800.1"/>
    <property type="gene ID" value="SPAL_0000835800"/>
</dbReference>
<dbReference type="PANTHER" id="PTHR10857:SF106">
    <property type="entry name" value="C2 DOMAIN-CONTAINING PROTEIN"/>
    <property type="match status" value="1"/>
</dbReference>
<dbReference type="SMART" id="SM00239">
    <property type="entry name" value="C2"/>
    <property type="match status" value="2"/>
</dbReference>
<dbReference type="FunFam" id="2.60.40.150:FF:000042">
    <property type="entry name" value="Copine 3"/>
    <property type="match status" value="1"/>
</dbReference>
<dbReference type="AlphaFoldDB" id="A0A0N5BR54"/>
<feature type="domain" description="VWFA" evidence="13">
    <location>
        <begin position="320"/>
        <end position="522"/>
    </location>
</feature>
<feature type="domain" description="C2" evidence="12">
    <location>
        <begin position="19"/>
        <end position="148"/>
    </location>
</feature>
<keyword evidence="9" id="KW-0106">Calcium</keyword>
<dbReference type="GO" id="GO:0005737">
    <property type="term" value="C:cytoplasm"/>
    <property type="evidence" value="ECO:0007669"/>
    <property type="project" value="UniProtKB-SubCell"/>
</dbReference>
<evidence type="ECO:0000256" key="10">
    <source>
        <dbReference type="ARBA" id="ARBA00023136"/>
    </source>
</evidence>
<dbReference type="InterPro" id="IPR010734">
    <property type="entry name" value="Copine_C"/>
</dbReference>
<comment type="similarity">
    <text evidence="4">Belongs to the copine family.</text>
</comment>
<dbReference type="SUPFAM" id="SSF49562">
    <property type="entry name" value="C2 domain (Calcium/lipid-binding domain, CaLB)"/>
    <property type="match status" value="2"/>
</dbReference>
<dbReference type="InterPro" id="IPR000008">
    <property type="entry name" value="C2_dom"/>
</dbReference>
<dbReference type="GO" id="GO:0005886">
    <property type="term" value="C:plasma membrane"/>
    <property type="evidence" value="ECO:0007669"/>
    <property type="project" value="UniProtKB-SubCell"/>
</dbReference>
<evidence type="ECO:0000256" key="6">
    <source>
        <dbReference type="ARBA" id="ARBA00022490"/>
    </source>
</evidence>
<proteinExistence type="inferred from homology"/>
<evidence type="ECO:0000256" key="8">
    <source>
        <dbReference type="ARBA" id="ARBA00022737"/>
    </source>
</evidence>
<dbReference type="InterPro" id="IPR035892">
    <property type="entry name" value="C2_domain_sf"/>
</dbReference>
<accession>A0A0N5BR54</accession>
<evidence type="ECO:0000259" key="13">
    <source>
        <dbReference type="PROSITE" id="PS50234"/>
    </source>
</evidence>
<dbReference type="Pfam" id="PF00168">
    <property type="entry name" value="C2"/>
    <property type="match status" value="2"/>
</dbReference>
<evidence type="ECO:0000256" key="3">
    <source>
        <dbReference type="ARBA" id="ARBA00004496"/>
    </source>
</evidence>
<dbReference type="GO" id="GO:0071277">
    <property type="term" value="P:cellular response to calcium ion"/>
    <property type="evidence" value="ECO:0007669"/>
    <property type="project" value="TreeGrafter"/>
</dbReference>
<evidence type="ECO:0000256" key="7">
    <source>
        <dbReference type="ARBA" id="ARBA00022723"/>
    </source>
</evidence>
<name>A0A0N5BR54_STREA</name>
<evidence type="ECO:0000313" key="15">
    <source>
        <dbReference type="WBParaSite" id="SPAL_0000835800.1"/>
    </source>
</evidence>
<dbReference type="SUPFAM" id="SSF53300">
    <property type="entry name" value="vWA-like"/>
    <property type="match status" value="1"/>
</dbReference>
<keyword evidence="10" id="KW-0472">Membrane</keyword>
<dbReference type="PROSITE" id="PS50234">
    <property type="entry name" value="VWFA"/>
    <property type="match status" value="1"/>
</dbReference>
<keyword evidence="7" id="KW-0479">Metal-binding</keyword>
<dbReference type="InterPro" id="IPR037768">
    <property type="entry name" value="C2B_Copine"/>
</dbReference>
<evidence type="ECO:0000256" key="4">
    <source>
        <dbReference type="ARBA" id="ARBA00009048"/>
    </source>
</evidence>
<evidence type="ECO:0000313" key="14">
    <source>
        <dbReference type="Proteomes" id="UP000046392"/>
    </source>
</evidence>
<dbReference type="GO" id="GO:0046872">
    <property type="term" value="F:metal ion binding"/>
    <property type="evidence" value="ECO:0007669"/>
    <property type="project" value="UniProtKB-KW"/>
</dbReference>
<keyword evidence="5" id="KW-1003">Cell membrane</keyword>
<feature type="domain" description="C2" evidence="12">
    <location>
        <begin position="154"/>
        <end position="280"/>
    </location>
</feature>
<dbReference type="CDD" id="cd04047">
    <property type="entry name" value="C2B_Copine"/>
    <property type="match status" value="1"/>
</dbReference>
<dbReference type="PANTHER" id="PTHR10857">
    <property type="entry name" value="COPINE"/>
    <property type="match status" value="1"/>
</dbReference>
<dbReference type="Proteomes" id="UP000046392">
    <property type="component" value="Unplaced"/>
</dbReference>
<dbReference type="CDD" id="cd04048">
    <property type="entry name" value="C2A_Copine"/>
    <property type="match status" value="1"/>
</dbReference>
<dbReference type="InterPro" id="IPR036465">
    <property type="entry name" value="vWFA_dom_sf"/>
</dbReference>
<dbReference type="PROSITE" id="PS50004">
    <property type="entry name" value="C2"/>
    <property type="match status" value="2"/>
</dbReference>
<evidence type="ECO:0000256" key="5">
    <source>
        <dbReference type="ARBA" id="ARBA00022475"/>
    </source>
</evidence>
<dbReference type="InterPro" id="IPR045052">
    <property type="entry name" value="Copine"/>
</dbReference>
<comment type="subcellular location">
    <subcellularLocation>
        <location evidence="2">Cell membrane</location>
    </subcellularLocation>
    <subcellularLocation>
        <location evidence="3">Cytoplasm</location>
    </subcellularLocation>
    <subcellularLocation>
        <location evidence="1">Nucleus</location>
    </subcellularLocation>
</comment>
<evidence type="ECO:0000259" key="12">
    <source>
        <dbReference type="PROSITE" id="PS50004"/>
    </source>
</evidence>
<organism evidence="14 15">
    <name type="scientific">Strongyloides papillosus</name>
    <name type="common">Intestinal threadworm</name>
    <dbReference type="NCBI Taxonomy" id="174720"/>
    <lineage>
        <taxon>Eukaryota</taxon>
        <taxon>Metazoa</taxon>
        <taxon>Ecdysozoa</taxon>
        <taxon>Nematoda</taxon>
        <taxon>Chromadorea</taxon>
        <taxon>Rhabditida</taxon>
        <taxon>Tylenchina</taxon>
        <taxon>Panagrolaimomorpha</taxon>
        <taxon>Strongyloidoidea</taxon>
        <taxon>Strongyloididae</taxon>
        <taxon>Strongyloides</taxon>
    </lineage>
</organism>
<evidence type="ECO:0000256" key="2">
    <source>
        <dbReference type="ARBA" id="ARBA00004236"/>
    </source>
</evidence>
<evidence type="ECO:0000256" key="9">
    <source>
        <dbReference type="ARBA" id="ARBA00022837"/>
    </source>
</evidence>
<dbReference type="SMART" id="SM00327">
    <property type="entry name" value="VWA"/>
    <property type="match status" value="1"/>
</dbReference>
<dbReference type="STRING" id="174720.A0A0N5BR54"/>
<evidence type="ECO:0000256" key="1">
    <source>
        <dbReference type="ARBA" id="ARBA00004123"/>
    </source>
</evidence>
<evidence type="ECO:0000256" key="11">
    <source>
        <dbReference type="ARBA" id="ARBA00023242"/>
    </source>
</evidence>
<keyword evidence="8" id="KW-0677">Repeat</keyword>
<dbReference type="GO" id="GO:0005634">
    <property type="term" value="C:nucleus"/>
    <property type="evidence" value="ECO:0007669"/>
    <property type="project" value="UniProtKB-SubCell"/>
</dbReference>
<dbReference type="Gene3D" id="3.40.50.410">
    <property type="entry name" value="von Willebrand factor, type A domain"/>
    <property type="match status" value="1"/>
</dbReference>
<reference evidence="15" key="1">
    <citation type="submission" date="2017-02" db="UniProtKB">
        <authorList>
            <consortium name="WormBaseParasite"/>
        </authorList>
    </citation>
    <scope>IDENTIFICATION</scope>
</reference>
<keyword evidence="14" id="KW-1185">Reference proteome</keyword>
<keyword evidence="11" id="KW-0539">Nucleus</keyword>
<protein>
    <submittedName>
        <fullName evidence="15">C2 domain-containing protein</fullName>
    </submittedName>
</protein>
<keyword evidence="6" id="KW-0963">Cytoplasm</keyword>
<dbReference type="Gene3D" id="2.60.40.150">
    <property type="entry name" value="C2 domain"/>
    <property type="match status" value="2"/>
</dbReference>
<sequence length="637" mass="73331">MQKREPLLRPKQSFNELMQPSQVLVTISAKNIRDDASDAVPDPYFTISAKNIRDDASDAVPDPYCIVSLSESGSCKRGYQEIGRTEVIWNCLNPEWSTKIKLDYKFSERQRLMFEIYDKTRPKKRLGCCQLLLHEIVGAKYNRINTPLMEEGRHYGEITVIAEELSKGRQESVYFIVSATKLDRKDFLGKCDPFLKISRINYDNTLHLAYRSRYHEQNLNPKWKPFEIHINQLCYGDKDREFLIECYDWDQDGNHDLVGQCKTTVNRMVLGKDKLLPLIHPKKVKKNKKYVDSGILHLHKVYCWMDYTFLDFITGGTQLDFHVVIDFTHSNLPMEDHSSLHRIDPDEPNQYEIAIAAIAETCQHYNRSKIFYAYGFGAKLPNDSKVHYNFPLNLETNNPRCYGIEGLLEAYMIAQSKVELSGPTNFAPTIRFAARQASMIPNDGSRYCVVLIITDGVISDMEKTKEEIIKASSLPLSIIIVGVGYDSFEEMKVLDSDKVMLNLHGKYAKRDIVQFVQLRNFLPPHRVLTEEERSIAKEALAREVLEEVPDQLTSYMKTKGIFPREAENPFVEEISPTSSSFNIDFDNTPTEISPTKTSAYSPKISRTISTYKGDNYNRQRRILPQTPDEEFDALVIN</sequence>